<proteinExistence type="predicted"/>
<gene>
    <name evidence="1" type="ORF">ADICYQ_5027</name>
</gene>
<dbReference type="STRING" id="641524.ADICYQ_5027"/>
<organism evidence="1 2">
    <name type="scientific">Cyclobacterium qasimii M12-11B</name>
    <dbReference type="NCBI Taxonomy" id="641524"/>
    <lineage>
        <taxon>Bacteria</taxon>
        <taxon>Pseudomonadati</taxon>
        <taxon>Bacteroidota</taxon>
        <taxon>Cytophagia</taxon>
        <taxon>Cytophagales</taxon>
        <taxon>Cyclobacteriaceae</taxon>
        <taxon>Cyclobacterium</taxon>
    </lineage>
</organism>
<sequence length="37" mass="4403">MGMSMLKMNAEPGLVNGIFLPYFRKYCNQKVIELFRY</sequence>
<protein>
    <submittedName>
        <fullName evidence="1">Uncharacterized protein</fullName>
    </submittedName>
</protein>
<reference evidence="1 2" key="1">
    <citation type="journal article" date="2013" name="Genome Announc.">
        <title>Draft Genome Sequence of Cyclobacterium qasimii Strain M12-11BT, Isolated from Arctic Marine Sediment.</title>
        <authorList>
            <person name="Shivaji S."/>
            <person name="Ara S."/>
            <person name="Singh A."/>
            <person name="Kumar Pinnaka A."/>
        </authorList>
    </citation>
    <scope>NUCLEOTIDE SEQUENCE [LARGE SCALE GENOMIC DNA]</scope>
    <source>
        <strain evidence="1 2">M12-11B</strain>
    </source>
</reference>
<dbReference type="Proteomes" id="UP000014974">
    <property type="component" value="Unassembled WGS sequence"/>
</dbReference>
<evidence type="ECO:0000313" key="1">
    <source>
        <dbReference type="EMBL" id="EPR65882.1"/>
    </source>
</evidence>
<comment type="caution">
    <text evidence="1">The sequence shown here is derived from an EMBL/GenBank/DDBJ whole genome shotgun (WGS) entry which is preliminary data.</text>
</comment>
<dbReference type="AlphaFoldDB" id="S7V8J0"/>
<dbReference type="EMBL" id="ATNM01000172">
    <property type="protein sequence ID" value="EPR65882.1"/>
    <property type="molecule type" value="Genomic_DNA"/>
</dbReference>
<name>S7V8J0_9BACT</name>
<evidence type="ECO:0000313" key="2">
    <source>
        <dbReference type="Proteomes" id="UP000014974"/>
    </source>
</evidence>
<accession>S7V8J0</accession>